<organism evidence="1 2">
    <name type="scientific">Apodemus speciosus</name>
    <name type="common">Large Japanese field mouse</name>
    <dbReference type="NCBI Taxonomy" id="105296"/>
    <lineage>
        <taxon>Eukaryota</taxon>
        <taxon>Metazoa</taxon>
        <taxon>Chordata</taxon>
        <taxon>Craniata</taxon>
        <taxon>Vertebrata</taxon>
        <taxon>Euteleostomi</taxon>
        <taxon>Mammalia</taxon>
        <taxon>Eutheria</taxon>
        <taxon>Euarchontoglires</taxon>
        <taxon>Glires</taxon>
        <taxon>Rodentia</taxon>
        <taxon>Myomorpha</taxon>
        <taxon>Muroidea</taxon>
        <taxon>Muridae</taxon>
        <taxon>Murinae</taxon>
        <taxon>Apodemus</taxon>
    </lineage>
</organism>
<evidence type="ECO:0000313" key="1">
    <source>
        <dbReference type="EMBL" id="GAB1296433.1"/>
    </source>
</evidence>
<keyword evidence="2" id="KW-1185">Reference proteome</keyword>
<dbReference type="EMBL" id="BAAFST010000011">
    <property type="protein sequence ID" value="GAB1296433.1"/>
    <property type="molecule type" value="Genomic_DNA"/>
</dbReference>
<protein>
    <submittedName>
        <fullName evidence="1">Uncharacterized protein</fullName>
    </submittedName>
</protein>
<reference evidence="1 2" key="1">
    <citation type="submission" date="2024-08" db="EMBL/GenBank/DDBJ databases">
        <title>The draft genome of Apodemus speciosus.</title>
        <authorList>
            <person name="Nabeshima K."/>
            <person name="Suzuki S."/>
            <person name="Onuma M."/>
        </authorList>
    </citation>
    <scope>NUCLEOTIDE SEQUENCE [LARGE SCALE GENOMIC DNA]</scope>
    <source>
        <strain evidence="1">IB14-021</strain>
    </source>
</reference>
<gene>
    <name evidence="1" type="ORF">APTSU1_001166800</name>
</gene>
<dbReference type="Proteomes" id="UP001623349">
    <property type="component" value="Unassembled WGS sequence"/>
</dbReference>
<accession>A0ABQ0FB03</accession>
<sequence>MAGQSYDASISSLTVDERTAKLKPMMNSFTRNIEIHCPETDPAALGALPGTPASPSSIFHF</sequence>
<evidence type="ECO:0000313" key="2">
    <source>
        <dbReference type="Proteomes" id="UP001623349"/>
    </source>
</evidence>
<proteinExistence type="predicted"/>
<comment type="caution">
    <text evidence="1">The sequence shown here is derived from an EMBL/GenBank/DDBJ whole genome shotgun (WGS) entry which is preliminary data.</text>
</comment>
<name>A0ABQ0FB03_APOSI</name>